<keyword evidence="4 9" id="KW-0235">DNA replication</keyword>
<evidence type="ECO:0000256" key="3">
    <source>
        <dbReference type="ARBA" id="ARBA00022515"/>
    </source>
</evidence>
<comment type="function">
    <text evidence="9">DNA primase is the polymerase that synthesizes small RNA primers for the Okazaki fragments made during discontinuous DNA replication.</text>
</comment>
<name>A0AAV5RPS7_MAUHU</name>
<reference evidence="12 13" key="1">
    <citation type="journal article" date="2023" name="Elife">
        <title>Identification of key yeast species and microbe-microbe interactions impacting larval growth of Drosophila in the wild.</title>
        <authorList>
            <person name="Mure A."/>
            <person name="Sugiura Y."/>
            <person name="Maeda R."/>
            <person name="Honda K."/>
            <person name="Sakurai N."/>
            <person name="Takahashi Y."/>
            <person name="Watada M."/>
            <person name="Katoh T."/>
            <person name="Gotoh A."/>
            <person name="Gotoh Y."/>
            <person name="Taniguchi I."/>
            <person name="Nakamura K."/>
            <person name="Hayashi T."/>
            <person name="Katayama T."/>
            <person name="Uemura T."/>
            <person name="Hattori Y."/>
        </authorList>
    </citation>
    <scope>NUCLEOTIDE SEQUENCE [LARGE SCALE GENOMIC DNA]</scope>
    <source>
        <strain evidence="12 13">KH-74</strain>
    </source>
</reference>
<dbReference type="GO" id="GO:0006269">
    <property type="term" value="P:DNA replication, synthesis of primer"/>
    <property type="evidence" value="ECO:0007669"/>
    <property type="project" value="UniProtKB-KW"/>
</dbReference>
<dbReference type="CDD" id="cd07322">
    <property type="entry name" value="PriL_PriS_Eukaryotic"/>
    <property type="match status" value="1"/>
</dbReference>
<evidence type="ECO:0000256" key="1">
    <source>
        <dbReference type="ARBA" id="ARBA00010564"/>
    </source>
</evidence>
<gene>
    <name evidence="12" type="ORF">DAKH74_001800</name>
</gene>
<evidence type="ECO:0000256" key="6">
    <source>
        <dbReference type="ARBA" id="ARBA00023004"/>
    </source>
</evidence>
<evidence type="ECO:0000256" key="8">
    <source>
        <dbReference type="ARBA" id="ARBA00023125"/>
    </source>
</evidence>
<evidence type="ECO:0000256" key="4">
    <source>
        <dbReference type="ARBA" id="ARBA00022705"/>
    </source>
</evidence>
<dbReference type="PIRSF" id="PIRSF009449">
    <property type="entry name" value="DNA_primase_large_subunit"/>
    <property type="match status" value="1"/>
</dbReference>
<evidence type="ECO:0000256" key="9">
    <source>
        <dbReference type="PIRNR" id="PIRNR009449"/>
    </source>
</evidence>
<dbReference type="Gene3D" id="1.20.930.80">
    <property type="match status" value="1"/>
</dbReference>
<dbReference type="Pfam" id="PF26466">
    <property type="entry name" value="DNA_primase_lrg_N"/>
    <property type="match status" value="1"/>
</dbReference>
<comment type="cofactor">
    <cofactor evidence="9">
        <name>[4Fe-4S] cluster</name>
        <dbReference type="ChEBI" id="CHEBI:49883"/>
    </cofactor>
    <text evidence="9">Binds 1 [4Fe-4S] cluster.</text>
</comment>
<proteinExistence type="inferred from homology"/>
<keyword evidence="7 9" id="KW-0411">Iron-sulfur</keyword>
<dbReference type="GO" id="GO:0051539">
    <property type="term" value="F:4 iron, 4 sulfur cluster binding"/>
    <property type="evidence" value="ECO:0007669"/>
    <property type="project" value="UniProtKB-UniRule"/>
</dbReference>
<dbReference type="PANTHER" id="PTHR10537">
    <property type="entry name" value="DNA PRIMASE LARGE SUBUNIT"/>
    <property type="match status" value="1"/>
</dbReference>
<dbReference type="GO" id="GO:0046872">
    <property type="term" value="F:metal ion binding"/>
    <property type="evidence" value="ECO:0007669"/>
    <property type="project" value="UniProtKB-UniRule"/>
</dbReference>
<dbReference type="InterPro" id="IPR007238">
    <property type="entry name" value="DNA_primase_lsu_euk/arc"/>
</dbReference>
<dbReference type="GO" id="GO:0003677">
    <property type="term" value="F:DNA binding"/>
    <property type="evidence" value="ECO:0007669"/>
    <property type="project" value="UniProtKB-UniRule"/>
</dbReference>
<feature type="domain" description="DNA primase large subunit C-terminal" evidence="11">
    <location>
        <begin position="334"/>
        <end position="508"/>
    </location>
</feature>
<evidence type="ECO:0000313" key="13">
    <source>
        <dbReference type="Proteomes" id="UP001377567"/>
    </source>
</evidence>
<keyword evidence="8 9" id="KW-0238">DNA-binding</keyword>
<dbReference type="AlphaFoldDB" id="A0AAV5RPS7"/>
<feature type="binding site" evidence="10">
    <location>
        <position position="438"/>
    </location>
    <ligand>
        <name>[4Fe-4S] cluster</name>
        <dbReference type="ChEBI" id="CHEBI:49883"/>
    </ligand>
</feature>
<organism evidence="12 13">
    <name type="scientific">Maudiozyma humilis</name>
    <name type="common">Sour dough yeast</name>
    <name type="synonym">Kazachstania humilis</name>
    <dbReference type="NCBI Taxonomy" id="51915"/>
    <lineage>
        <taxon>Eukaryota</taxon>
        <taxon>Fungi</taxon>
        <taxon>Dikarya</taxon>
        <taxon>Ascomycota</taxon>
        <taxon>Saccharomycotina</taxon>
        <taxon>Saccharomycetes</taxon>
        <taxon>Saccharomycetales</taxon>
        <taxon>Saccharomycetaceae</taxon>
        <taxon>Maudiozyma</taxon>
    </lineage>
</organism>
<comment type="similarity">
    <text evidence="1 9">Belongs to the eukaryotic-type primase large subunit family.</text>
</comment>
<evidence type="ECO:0000259" key="11">
    <source>
        <dbReference type="Pfam" id="PF04104"/>
    </source>
</evidence>
<accession>A0AAV5RPS7</accession>
<evidence type="ECO:0000313" key="12">
    <source>
        <dbReference type="EMBL" id="GMM53564.1"/>
    </source>
</evidence>
<protein>
    <recommendedName>
        <fullName evidence="9">DNA primase large subunit</fullName>
    </recommendedName>
</protein>
<dbReference type="InterPro" id="IPR058560">
    <property type="entry name" value="DNA_primase_C"/>
</dbReference>
<keyword evidence="5 9" id="KW-0479">Metal-binding</keyword>
<keyword evidence="3 9" id="KW-0639">Primosome</keyword>
<keyword evidence="13" id="KW-1185">Reference proteome</keyword>
<keyword evidence="6 9" id="KW-0408">Iron</keyword>
<dbReference type="InterPro" id="IPR016558">
    <property type="entry name" value="DNA_primase_lsu_euk"/>
</dbReference>
<evidence type="ECO:0000256" key="2">
    <source>
        <dbReference type="ARBA" id="ARBA00022485"/>
    </source>
</evidence>
<dbReference type="GO" id="GO:0006270">
    <property type="term" value="P:DNA replication initiation"/>
    <property type="evidence" value="ECO:0007669"/>
    <property type="project" value="TreeGrafter"/>
</dbReference>
<keyword evidence="2 9" id="KW-0004">4Fe-4S</keyword>
<evidence type="ECO:0000256" key="10">
    <source>
        <dbReference type="PIRSR" id="PIRSR009449-1"/>
    </source>
</evidence>
<comment type="caution">
    <text evidence="12">The sequence shown here is derived from an EMBL/GenBank/DDBJ whole genome shotgun (WGS) entry which is preliminary data.</text>
</comment>
<dbReference type="Proteomes" id="UP001377567">
    <property type="component" value="Unassembled WGS sequence"/>
</dbReference>
<dbReference type="Pfam" id="PF04104">
    <property type="entry name" value="DNA_primase_lrg"/>
    <property type="match status" value="1"/>
</dbReference>
<sequence>MFRQNKKRLSSRRNFDLSADMDSSGIKLENGVHQYVLSGSDAEKEQKLYDSINSTKLYFYEQPPQGEITLEEFETWAIDRLKILQEIQASISRNRSLKDTAAVIKPLLQKLLPSATGGSHSAAEAFAEKKKDYYSHYILRLCFARTKELRESFVRAETLLFKIRFNLLTSTDQAKFVQSLDLPMLQFISDDEKNELAAKLYQAASPVLQFQLNLTDEQQRKAYFARERYIKLPFENVIELIGNRQVFLKDGYAYLPQFQQLNLIASEFANNLNASLMKVFQSLPRMNEDDRLLPILAHLSAGYTMTDFDQADGQYGNNADNEINAESVWSPEISKHYPLSVRHLMEGLKQNHHLRYYGRQQLSLFLKGIGLSADESLKFFTKAFTDGGHMTVEKFNKEYKYNFRHNYGLEGNRINYRPWDCRTILSKPRPGRGDFHGCPFRDFSSEKLTSELQKMGLTPAQITSVLDSCQKGEYTTANTKVFEFTHDSNGTDVEINDQTLIAHPNLYFERSRQLEQKRKEIEDKIKGSS</sequence>
<feature type="binding site" evidence="10">
    <location>
        <position position="421"/>
    </location>
    <ligand>
        <name>[4Fe-4S] cluster</name>
        <dbReference type="ChEBI" id="CHEBI:49883"/>
    </ligand>
</feature>
<dbReference type="PANTHER" id="PTHR10537:SF3">
    <property type="entry name" value="DNA PRIMASE LARGE SUBUNIT"/>
    <property type="match status" value="1"/>
</dbReference>
<dbReference type="GO" id="GO:0005658">
    <property type="term" value="C:alpha DNA polymerase:primase complex"/>
    <property type="evidence" value="ECO:0007669"/>
    <property type="project" value="UniProtKB-ARBA"/>
</dbReference>
<evidence type="ECO:0000256" key="5">
    <source>
        <dbReference type="ARBA" id="ARBA00022723"/>
    </source>
</evidence>
<dbReference type="EMBL" id="BTGD01000001">
    <property type="protein sequence ID" value="GMM53564.1"/>
    <property type="molecule type" value="Genomic_DNA"/>
</dbReference>
<evidence type="ECO:0000256" key="7">
    <source>
        <dbReference type="ARBA" id="ARBA00023014"/>
    </source>
</evidence>